<name>A0ABV6QAU7_9FLAO</name>
<dbReference type="RefSeq" id="WP_386064536.1">
    <property type="nucleotide sequence ID" value="NZ_JBHLTQ010000006.1"/>
</dbReference>
<organism evidence="1 2">
    <name type="scientific">Winogradskyella pulchriflava</name>
    <dbReference type="NCBI Taxonomy" id="1110688"/>
    <lineage>
        <taxon>Bacteria</taxon>
        <taxon>Pseudomonadati</taxon>
        <taxon>Bacteroidota</taxon>
        <taxon>Flavobacteriia</taxon>
        <taxon>Flavobacteriales</taxon>
        <taxon>Flavobacteriaceae</taxon>
        <taxon>Winogradskyella</taxon>
    </lineage>
</organism>
<evidence type="ECO:0000313" key="1">
    <source>
        <dbReference type="EMBL" id="MFC0605375.1"/>
    </source>
</evidence>
<protein>
    <recommendedName>
        <fullName evidence="3">Tissue inhibitor of metalloproteinase</fullName>
    </recommendedName>
</protein>
<evidence type="ECO:0008006" key="3">
    <source>
        <dbReference type="Google" id="ProtNLM"/>
    </source>
</evidence>
<gene>
    <name evidence="1" type="ORF">ACFFGA_12465</name>
</gene>
<dbReference type="EMBL" id="JBHLTQ010000006">
    <property type="protein sequence ID" value="MFC0605375.1"/>
    <property type="molecule type" value="Genomic_DNA"/>
</dbReference>
<comment type="caution">
    <text evidence="1">The sequence shown here is derived from an EMBL/GenBank/DDBJ whole genome shotgun (WGS) entry which is preliminary data.</text>
</comment>
<proteinExistence type="predicted"/>
<sequence length="143" mass="16719">MRKTIFMLTILCGISGFGQELTCEDFKEGTFKTEVSEPIKIKWEIIRTQNEQTEIIKEIPEEYKDLGYPSDPHYVKIEWIDDCSYRATYDDSKSKLTESQKFINSIGGITTEVIKIEGNCFYYKSIMKVEEHEQVMEGKMCKE</sequence>
<keyword evidence="2" id="KW-1185">Reference proteome</keyword>
<dbReference type="Proteomes" id="UP001589832">
    <property type="component" value="Unassembled WGS sequence"/>
</dbReference>
<reference evidence="1 2" key="1">
    <citation type="submission" date="2024-09" db="EMBL/GenBank/DDBJ databases">
        <authorList>
            <person name="Sun Q."/>
            <person name="Mori K."/>
        </authorList>
    </citation>
    <scope>NUCLEOTIDE SEQUENCE [LARGE SCALE GENOMIC DNA]</scope>
    <source>
        <strain evidence="1 2">NCAIM B.02481</strain>
    </source>
</reference>
<evidence type="ECO:0000313" key="2">
    <source>
        <dbReference type="Proteomes" id="UP001589832"/>
    </source>
</evidence>
<accession>A0ABV6QAU7</accession>